<keyword evidence="1" id="KW-0805">Transcription regulation</keyword>
<dbReference type="SUPFAM" id="SSF48498">
    <property type="entry name" value="Tetracyclin repressor-like, C-terminal domain"/>
    <property type="match status" value="1"/>
</dbReference>
<dbReference type="InterPro" id="IPR009057">
    <property type="entry name" value="Homeodomain-like_sf"/>
</dbReference>
<keyword evidence="2 4" id="KW-0238">DNA-binding</keyword>
<feature type="compositionally biased region" description="Low complexity" evidence="5">
    <location>
        <begin position="1"/>
        <end position="21"/>
    </location>
</feature>
<evidence type="ECO:0000256" key="4">
    <source>
        <dbReference type="PROSITE-ProRule" id="PRU00335"/>
    </source>
</evidence>
<keyword evidence="8" id="KW-1185">Reference proteome</keyword>
<evidence type="ECO:0000313" key="7">
    <source>
        <dbReference type="EMBL" id="WAB81544.1"/>
    </source>
</evidence>
<dbReference type="KEGG" id="mdb:OVN18_00520"/>
<feature type="DNA-binding region" description="H-T-H motif" evidence="4">
    <location>
        <begin position="56"/>
        <end position="75"/>
    </location>
</feature>
<gene>
    <name evidence="7" type="ORF">OVN18_00520</name>
</gene>
<feature type="domain" description="HTH tetR-type" evidence="6">
    <location>
        <begin position="33"/>
        <end position="93"/>
    </location>
</feature>
<dbReference type="PROSITE" id="PS50977">
    <property type="entry name" value="HTH_TETR_2"/>
    <property type="match status" value="1"/>
</dbReference>
<dbReference type="GO" id="GO:0003677">
    <property type="term" value="F:DNA binding"/>
    <property type="evidence" value="ECO:0007669"/>
    <property type="project" value="UniProtKB-UniRule"/>
</dbReference>
<protein>
    <submittedName>
        <fullName evidence="7">TetR/AcrR family transcriptional regulator</fullName>
    </submittedName>
</protein>
<sequence>MSATTTAASPAAHSPSSAASPNEDAPAPVPRVAPAKGRILATAMRRFYDDGIRPVGVDLLISESQVTKATFYKHFGSKDRLVLDYITARRDATLESITSLLAAHEDAAVGLRLVGDAVVAQIQAPGYRGCPFVNAAAEFADPAHPVRGVVTGFHESIHELFEGALVRLGHPMPGEAADRLVLAYVGAMTWAYVGDVIAASSAVRGTIERITAEAR</sequence>
<dbReference type="Proteomes" id="UP001164706">
    <property type="component" value="Chromosome"/>
</dbReference>
<evidence type="ECO:0000256" key="5">
    <source>
        <dbReference type="SAM" id="MobiDB-lite"/>
    </source>
</evidence>
<dbReference type="Pfam" id="PF00440">
    <property type="entry name" value="TetR_N"/>
    <property type="match status" value="1"/>
</dbReference>
<evidence type="ECO:0000256" key="1">
    <source>
        <dbReference type="ARBA" id="ARBA00023015"/>
    </source>
</evidence>
<reference evidence="7" key="1">
    <citation type="submission" date="2022-11" db="EMBL/GenBank/DDBJ databases">
        <title>Description of Microcella daejonensis nov. sp, isolated from riverside soil.</title>
        <authorList>
            <person name="Molina K.M."/>
            <person name="Kim S.B."/>
        </authorList>
    </citation>
    <scope>NUCLEOTIDE SEQUENCE</scope>
    <source>
        <strain evidence="7">MMS21-STM12</strain>
    </source>
</reference>
<proteinExistence type="predicted"/>
<evidence type="ECO:0000259" key="6">
    <source>
        <dbReference type="PROSITE" id="PS50977"/>
    </source>
</evidence>
<dbReference type="PANTHER" id="PTHR47506:SF1">
    <property type="entry name" value="HTH-TYPE TRANSCRIPTIONAL REGULATOR YJDC"/>
    <property type="match status" value="1"/>
</dbReference>
<accession>A0A9E8S931</accession>
<evidence type="ECO:0000256" key="2">
    <source>
        <dbReference type="ARBA" id="ARBA00023125"/>
    </source>
</evidence>
<dbReference type="SUPFAM" id="SSF46689">
    <property type="entry name" value="Homeodomain-like"/>
    <property type="match status" value="1"/>
</dbReference>
<dbReference type="InterPro" id="IPR036271">
    <property type="entry name" value="Tet_transcr_reg_TetR-rel_C_sf"/>
</dbReference>
<evidence type="ECO:0000313" key="8">
    <source>
        <dbReference type="Proteomes" id="UP001164706"/>
    </source>
</evidence>
<dbReference type="Gene3D" id="1.10.357.10">
    <property type="entry name" value="Tetracycline Repressor, domain 2"/>
    <property type="match status" value="1"/>
</dbReference>
<dbReference type="RefSeq" id="WP_267737558.1">
    <property type="nucleotide sequence ID" value="NZ_CP113089.1"/>
</dbReference>
<dbReference type="InterPro" id="IPR001647">
    <property type="entry name" value="HTH_TetR"/>
</dbReference>
<evidence type="ECO:0000256" key="3">
    <source>
        <dbReference type="ARBA" id="ARBA00023163"/>
    </source>
</evidence>
<keyword evidence="3" id="KW-0804">Transcription</keyword>
<organism evidence="7 8">
    <name type="scientific">Microcella daejeonensis</name>
    <dbReference type="NCBI Taxonomy" id="2994971"/>
    <lineage>
        <taxon>Bacteria</taxon>
        <taxon>Bacillati</taxon>
        <taxon>Actinomycetota</taxon>
        <taxon>Actinomycetes</taxon>
        <taxon>Micrococcales</taxon>
        <taxon>Microbacteriaceae</taxon>
        <taxon>Microcella</taxon>
    </lineage>
</organism>
<dbReference type="EMBL" id="CP113089">
    <property type="protein sequence ID" value="WAB81544.1"/>
    <property type="molecule type" value="Genomic_DNA"/>
</dbReference>
<name>A0A9E8S931_9MICO</name>
<dbReference type="AlphaFoldDB" id="A0A9E8S931"/>
<dbReference type="PRINTS" id="PR00455">
    <property type="entry name" value="HTHTETR"/>
</dbReference>
<dbReference type="PANTHER" id="PTHR47506">
    <property type="entry name" value="TRANSCRIPTIONAL REGULATORY PROTEIN"/>
    <property type="match status" value="1"/>
</dbReference>
<feature type="region of interest" description="Disordered" evidence="5">
    <location>
        <begin position="1"/>
        <end position="31"/>
    </location>
</feature>